<proteinExistence type="predicted"/>
<feature type="region of interest" description="Disordered" evidence="1">
    <location>
        <begin position="333"/>
        <end position="355"/>
    </location>
</feature>
<keyword evidence="3" id="KW-1185">Reference proteome</keyword>
<gene>
    <name evidence="2" type="ORF">FGG08_002653</name>
</gene>
<organism evidence="2 3">
    <name type="scientific">Glutinoglossum americanum</name>
    <dbReference type="NCBI Taxonomy" id="1670608"/>
    <lineage>
        <taxon>Eukaryota</taxon>
        <taxon>Fungi</taxon>
        <taxon>Dikarya</taxon>
        <taxon>Ascomycota</taxon>
        <taxon>Pezizomycotina</taxon>
        <taxon>Geoglossomycetes</taxon>
        <taxon>Geoglossales</taxon>
        <taxon>Geoglossaceae</taxon>
        <taxon>Glutinoglossum</taxon>
    </lineage>
</organism>
<feature type="compositionally biased region" description="Basic and acidic residues" evidence="1">
    <location>
        <begin position="660"/>
        <end position="676"/>
    </location>
</feature>
<feature type="compositionally biased region" description="Polar residues" evidence="1">
    <location>
        <begin position="1049"/>
        <end position="1067"/>
    </location>
</feature>
<accession>A0A9P8L1E8</accession>
<feature type="compositionally biased region" description="Basic and acidic residues" evidence="1">
    <location>
        <begin position="942"/>
        <end position="951"/>
    </location>
</feature>
<feature type="compositionally biased region" description="Polar residues" evidence="1">
    <location>
        <begin position="1076"/>
        <end position="1090"/>
    </location>
</feature>
<feature type="region of interest" description="Disordered" evidence="1">
    <location>
        <begin position="606"/>
        <end position="632"/>
    </location>
</feature>
<comment type="caution">
    <text evidence="2">The sequence shown here is derived from an EMBL/GenBank/DDBJ whole genome shotgun (WGS) entry which is preliminary data.</text>
</comment>
<feature type="compositionally biased region" description="Low complexity" evidence="1">
    <location>
        <begin position="991"/>
        <end position="1001"/>
    </location>
</feature>
<feature type="region of interest" description="Disordered" evidence="1">
    <location>
        <begin position="1076"/>
        <end position="1095"/>
    </location>
</feature>
<feature type="compositionally biased region" description="Basic and acidic residues" evidence="1">
    <location>
        <begin position="617"/>
        <end position="632"/>
    </location>
</feature>
<feature type="region of interest" description="Disordered" evidence="1">
    <location>
        <begin position="13"/>
        <end position="32"/>
    </location>
</feature>
<feature type="compositionally biased region" description="Low complexity" evidence="1">
    <location>
        <begin position="22"/>
        <end position="32"/>
    </location>
</feature>
<name>A0A9P8L1E8_9PEZI</name>
<evidence type="ECO:0000256" key="1">
    <source>
        <dbReference type="SAM" id="MobiDB-lite"/>
    </source>
</evidence>
<feature type="region of interest" description="Disordered" evidence="1">
    <location>
        <begin position="202"/>
        <end position="227"/>
    </location>
</feature>
<dbReference type="Proteomes" id="UP000698800">
    <property type="component" value="Unassembled WGS sequence"/>
</dbReference>
<feature type="region of interest" description="Disordered" evidence="1">
    <location>
        <begin position="942"/>
        <end position="1070"/>
    </location>
</feature>
<feature type="region of interest" description="Disordered" evidence="1">
    <location>
        <begin position="1110"/>
        <end position="1150"/>
    </location>
</feature>
<feature type="compositionally biased region" description="Polar residues" evidence="1">
    <location>
        <begin position="681"/>
        <end position="693"/>
    </location>
</feature>
<feature type="compositionally biased region" description="Low complexity" evidence="1">
    <location>
        <begin position="155"/>
        <end position="166"/>
    </location>
</feature>
<feature type="compositionally biased region" description="Basic and acidic residues" evidence="1">
    <location>
        <begin position="1131"/>
        <end position="1140"/>
    </location>
</feature>
<evidence type="ECO:0000313" key="2">
    <source>
        <dbReference type="EMBL" id="KAH0542965.1"/>
    </source>
</evidence>
<feature type="region of interest" description="Disordered" evidence="1">
    <location>
        <begin position="244"/>
        <end position="290"/>
    </location>
</feature>
<feature type="compositionally biased region" description="Basic and acidic residues" evidence="1">
    <location>
        <begin position="836"/>
        <end position="862"/>
    </location>
</feature>
<sequence>MDEMELYADERYVLPPADDRSGASSSVSSRSSSRSPLILLPMITEPLDYPQWCNRVSSLKDRFRYEDPQGCTRDVVSKVFQTLRDLCIGNEAEESLSRFVGVPSSLNAQSTNSSRRLISAQLSSPIGSASKCYTTRTMEELVDLSDSAGNTAKDPTAVPSASPTTTLRLHSSTRNQHGSSLEGSSLPHRVATPRYMSPTIASMSQASTAPATQAETRSTTPTHGSASLKAIKARNWLTTAMSLSGFGRSGDGAPRGKRDRVVSHSSDNTKDHTGNLRPEHLDKTSPGGLQKTRGALHLELSKALPTEKALPSPPVAQILTAETPVVRRGLLDASDLPLRRSPPDKAGDPNETEDWPVLLPRNAAGAAMIQQFAQEDDSGPDSPCAGVKLNGDQWPEKVTRSADSLPPHASTAMGSRNVDRKAAAGSAAVRVQRKPVPRATHQTIKHIKDPLRDMTPGATTIKKPNGGTARLDNCGRARRSSLRIPIPVGSLSTDLGAKVVGPTGFAAGRLVDLKPLSGVSGNIDRPTSRARTMDKLSRLPTKSAGTHHYPAINAGAQVIRAVSQSPSPNHIVGQGRLKDGTITRTMRATSENMDGQQKENMVRKDAVGARGDLGDDMASHDRREPKVGDFVDACDKPSTLSLDVSTRASVVDGQPRQLAKHIDPDAYDSKLHEKKPAASRASLSSGQRPSSIPTFRKATSPLSPSLERETEAISFKKHARTARNSFSIFEDEQIAGDADVDTDDVVSLGGVAVADTEAPTVQVARTSQISRGLGRKVKTPSKNLPQLGPVLRISPAADTIIMGQSGKENRSPNSGQVSPALRRAVVMNELRKSSKHLDKYFAKEPGKQSATTDRKASSEKPLSRPKSAGCDLKQICSFATARGQKSWSMDAATLILKKGKTPVGEAVVTGLGSRHDDPFTEFQQELMRKNRGLAEPQARVHLQDNHEDSKHTLGTSGIDSGKPAETIGRIEPQTKAAGVDASALSSRGKNPTTAPRAALRPRAPHAHIDGSSGMTSVRNALPAGVKLSGNRPKGNRVAHRPQPMPLQHTPASVSSSNSIRPPRTSSRVAVPDYTTRSSPVAGITNKSSISPQPPPKDFVEVQNRLGSSRGIGSTPLVISAPGTFAPPMRTKAADGKRSSDASKISQTPSTKILAMTKIRGLFRKNISPIDKKSTLKKGKKFMVTDEGSPLVSPVSDSATAGKQEPKLRQDAGSSGPNPHARPADLVSASFPTPGPTPARPSEIAETNALAMSLLNSARHEPDSPKKERLLALGKAMVDSITNARDAEKAMEEAKMAATNAEMFYMMAKRSVLDVTNMVREWKENEA</sequence>
<feature type="compositionally biased region" description="Basic and acidic residues" evidence="1">
    <location>
        <begin position="254"/>
        <end position="283"/>
    </location>
</feature>
<feature type="region of interest" description="Disordered" evidence="1">
    <location>
        <begin position="147"/>
        <end position="190"/>
    </location>
</feature>
<feature type="compositionally biased region" description="Polar residues" evidence="1">
    <location>
        <begin position="167"/>
        <end position="183"/>
    </location>
</feature>
<protein>
    <submittedName>
        <fullName evidence="2">Uncharacterized protein</fullName>
    </submittedName>
</protein>
<feature type="region of interest" description="Disordered" evidence="1">
    <location>
        <begin position="836"/>
        <end position="868"/>
    </location>
</feature>
<dbReference type="OrthoDB" id="5407305at2759"/>
<feature type="compositionally biased region" description="Polar residues" evidence="1">
    <location>
        <begin position="202"/>
        <end position="225"/>
    </location>
</feature>
<reference evidence="2" key="1">
    <citation type="submission" date="2021-03" db="EMBL/GenBank/DDBJ databases">
        <title>Comparative genomics and phylogenomic investigation of the class Geoglossomycetes provide insights into ecological specialization and systematics.</title>
        <authorList>
            <person name="Melie T."/>
            <person name="Pirro S."/>
            <person name="Miller A.N."/>
            <person name="Quandt A."/>
        </authorList>
    </citation>
    <scope>NUCLEOTIDE SEQUENCE</scope>
    <source>
        <strain evidence="2">GBOQ0MN5Z8</strain>
    </source>
</reference>
<feature type="region of interest" description="Disordered" evidence="1">
    <location>
        <begin position="398"/>
        <end position="418"/>
    </location>
</feature>
<feature type="region of interest" description="Disordered" evidence="1">
    <location>
        <begin position="646"/>
        <end position="709"/>
    </location>
</feature>
<feature type="compositionally biased region" description="Basic and acidic residues" evidence="1">
    <location>
        <begin position="337"/>
        <end position="348"/>
    </location>
</feature>
<evidence type="ECO:0000313" key="3">
    <source>
        <dbReference type="Proteomes" id="UP000698800"/>
    </source>
</evidence>
<feature type="compositionally biased region" description="Polar residues" evidence="1">
    <location>
        <begin position="1141"/>
        <end position="1150"/>
    </location>
</feature>
<feature type="region of interest" description="Disordered" evidence="1">
    <location>
        <begin position="1173"/>
        <end position="1241"/>
    </location>
</feature>
<dbReference type="EMBL" id="JAGHQL010000042">
    <property type="protein sequence ID" value="KAH0542965.1"/>
    <property type="molecule type" value="Genomic_DNA"/>
</dbReference>